<dbReference type="PANTHER" id="PTHR32063">
    <property type="match status" value="1"/>
</dbReference>
<organism evidence="9 10">
    <name type="scientific">Planctobacterium marinum</name>
    <dbReference type="NCBI Taxonomy" id="1631968"/>
    <lineage>
        <taxon>Bacteria</taxon>
        <taxon>Pseudomonadati</taxon>
        <taxon>Pseudomonadota</taxon>
        <taxon>Gammaproteobacteria</taxon>
        <taxon>Alteromonadales</taxon>
        <taxon>Alteromonadaceae</taxon>
        <taxon>Planctobacterium</taxon>
    </lineage>
</organism>
<dbReference type="GO" id="GO:0005886">
    <property type="term" value="C:plasma membrane"/>
    <property type="evidence" value="ECO:0007669"/>
    <property type="project" value="UniProtKB-SubCell"/>
</dbReference>
<evidence type="ECO:0000256" key="2">
    <source>
        <dbReference type="ARBA" id="ARBA00010942"/>
    </source>
</evidence>
<reference evidence="9" key="1">
    <citation type="submission" date="2023-01" db="EMBL/GenBank/DDBJ databases">
        <title>Complete genome sequence of Planctobacterium marinum strain Dej080120_11.</title>
        <authorList>
            <person name="Ueki S."/>
            <person name="Maruyama F."/>
        </authorList>
    </citation>
    <scope>NUCLEOTIDE SEQUENCE</scope>
    <source>
        <strain evidence="9">Dej080120_11</strain>
    </source>
</reference>
<dbReference type="Proteomes" id="UP001333710">
    <property type="component" value="Chromosome"/>
</dbReference>
<dbReference type="EMBL" id="AP027272">
    <property type="protein sequence ID" value="BDX05261.1"/>
    <property type="molecule type" value="Genomic_DNA"/>
</dbReference>
<feature type="transmembrane region" description="Helical" evidence="8">
    <location>
        <begin position="439"/>
        <end position="459"/>
    </location>
</feature>
<keyword evidence="5 8" id="KW-0812">Transmembrane</keyword>
<name>A0AA48HIF7_9ALTE</name>
<dbReference type="SUPFAM" id="SSF82714">
    <property type="entry name" value="Multidrug efflux transporter AcrB TolC docking domain, DN and DC subdomains"/>
    <property type="match status" value="2"/>
</dbReference>
<dbReference type="KEGG" id="pmaw:MACH26_07820"/>
<dbReference type="SUPFAM" id="SSF82866">
    <property type="entry name" value="Multidrug efflux transporter AcrB transmembrane domain"/>
    <property type="match status" value="2"/>
</dbReference>
<feature type="transmembrane region" description="Helical" evidence="8">
    <location>
        <begin position="915"/>
        <end position="941"/>
    </location>
</feature>
<dbReference type="Gene3D" id="1.20.1640.10">
    <property type="entry name" value="Multidrug efflux transporter AcrB transmembrane domain"/>
    <property type="match status" value="2"/>
</dbReference>
<keyword evidence="6 8" id="KW-1133">Transmembrane helix</keyword>
<feature type="transmembrane region" description="Helical" evidence="8">
    <location>
        <begin position="364"/>
        <end position="384"/>
    </location>
</feature>
<keyword evidence="3" id="KW-0813">Transport</keyword>
<feature type="transmembrane region" description="Helical" evidence="8">
    <location>
        <begin position="479"/>
        <end position="498"/>
    </location>
</feature>
<accession>A0AA48HIF7</accession>
<dbReference type="Gene3D" id="3.30.70.1440">
    <property type="entry name" value="Multidrug efflux transporter AcrB pore domain"/>
    <property type="match status" value="1"/>
</dbReference>
<dbReference type="InterPro" id="IPR004763">
    <property type="entry name" value="CusA-like"/>
</dbReference>
<evidence type="ECO:0000256" key="4">
    <source>
        <dbReference type="ARBA" id="ARBA00022475"/>
    </source>
</evidence>
<comment type="subcellular location">
    <subcellularLocation>
        <location evidence="1">Cell membrane</location>
        <topology evidence="1">Multi-pass membrane protein</topology>
    </subcellularLocation>
</comment>
<dbReference type="AlphaFoldDB" id="A0AA48HIF7"/>
<keyword evidence="4" id="KW-1003">Cell membrane</keyword>
<dbReference type="Gene3D" id="3.30.70.1430">
    <property type="entry name" value="Multidrug efflux transporter AcrB pore domain"/>
    <property type="match status" value="2"/>
</dbReference>
<evidence type="ECO:0000313" key="9">
    <source>
        <dbReference type="EMBL" id="BDX05261.1"/>
    </source>
</evidence>
<gene>
    <name evidence="9" type="primary">cusA</name>
    <name evidence="9" type="ORF">MACH26_07820</name>
</gene>
<evidence type="ECO:0000256" key="3">
    <source>
        <dbReference type="ARBA" id="ARBA00022448"/>
    </source>
</evidence>
<proteinExistence type="inferred from homology"/>
<evidence type="ECO:0000256" key="7">
    <source>
        <dbReference type="ARBA" id="ARBA00023136"/>
    </source>
</evidence>
<dbReference type="Gene3D" id="3.30.2090.10">
    <property type="entry name" value="Multidrug efflux transporter AcrB TolC docking domain, DN and DC subdomains"/>
    <property type="match status" value="2"/>
</dbReference>
<keyword evidence="7 8" id="KW-0472">Membrane</keyword>
<feature type="transmembrane region" description="Helical" evidence="8">
    <location>
        <begin position="978"/>
        <end position="995"/>
    </location>
</feature>
<feature type="transmembrane region" description="Helical" evidence="8">
    <location>
        <begin position="390"/>
        <end position="411"/>
    </location>
</feature>
<feature type="transmembrane region" description="Helical" evidence="8">
    <location>
        <begin position="1007"/>
        <end position="1033"/>
    </location>
</feature>
<sequence>MIESVIRWSISNRVLVLLVTVLIAFAGLFAVKHTPVDAIPDLSDVQVIVKTSYPGQSPQVVQDQVTFPLTTAMLSVPGAQTVRGYSFFGDSYVYIIFDDDTDLYWARSRVLEYLSQAASNLPESAKPQLGPDATGVGWVYIYALTDRSGQHDISQLRSIQDWFLKYELQTVPGVSEVASVGGMVKQYQVQVDPDKLRAYNIPLSHVQMALKRGNQEMGASVLEMAEAEYMVTASGYIQSSTDIEQIPLGLNEQGTPLTIGDIAVVGLGPQMRRGIAELNGEGEVVGGVVVMRFQENAQKTIAGVKEKLASLQSSLPEGVEVVTVYDRSDLINRAVDNLWQKLGEELLIVALVCAAFLFHLRSAFVAVVTLPLGILVAFIIMYLQGINANIMSLGGIAIAIGAMTDGAIVMIENMHKHMEKTPLNEQNRWQIVAKATSEVGPALFFSLLIITVSFLPVFILEAQEGRMFTPLAYTKTYAMAASAGLAVTLVPVLIGYFIRGKVTSEQANPLNKALIALYKPILAKVLQYPKITIAFALVVTIVGFYPINKIGSEFIPPLDEGDLMYMPTTYPGISIGKARELLQQTDKLIRTVPEVQNVFGKVGRADTATDPAPLTMIETFIQLKPKAQWRVGVTTESLKAELDSLVKFPGVTNAWVMPIKTRIDMLATGIKTPVGIKVAGPELSVIQDIGSEIERILQDVPGTASVYSERVAGGRYIKVDILRDKASRFGLNIADAQQVVSTAIGGMNVTQTIEGQERYPVNLRYPQDYRDSPEKLARLPVVTPSGQRIALGDVADIRIETGPPGIKSENARINGWSFIDIDGVDVGSYVQQAKAVLAKELDLPAGYSVNWAGQYEYMERAKAKLAYVLPMTLAIILLLLFLNFRRFTEVAMIIGTLPLAMIGGLWLLYLEGFNFSVAVGVGFIALAGVAVEIGVLMLVYLNQAFKDAQQSAITNATPISLRQYQQTLLQGASLRARPVIMTVATIILGLLPILYGTGTGAEVMSRIAAPMVGGMTSALLLTLIVMPAVYSLIKTRELDRFNRQFN</sequence>
<dbReference type="PANTHER" id="PTHR32063:SF19">
    <property type="entry name" value="CATION EFFLUX SYSTEM PROTEIN CUSA"/>
    <property type="match status" value="1"/>
</dbReference>
<dbReference type="NCBIfam" id="TIGR00914">
    <property type="entry name" value="2A0601"/>
    <property type="match status" value="1"/>
</dbReference>
<feature type="transmembrane region" description="Helical" evidence="8">
    <location>
        <begin position="528"/>
        <end position="547"/>
    </location>
</feature>
<dbReference type="InterPro" id="IPR027463">
    <property type="entry name" value="AcrB_DN_DC_subdom"/>
</dbReference>
<dbReference type="RefSeq" id="WP_338291230.1">
    <property type="nucleotide sequence ID" value="NZ_AP027272.1"/>
</dbReference>
<dbReference type="GO" id="GO:0008324">
    <property type="term" value="F:monoatomic cation transmembrane transporter activity"/>
    <property type="evidence" value="ECO:0007669"/>
    <property type="project" value="InterPro"/>
</dbReference>
<dbReference type="InterPro" id="IPR001036">
    <property type="entry name" value="Acrflvin-R"/>
</dbReference>
<feature type="transmembrane region" description="Helical" evidence="8">
    <location>
        <begin position="338"/>
        <end position="357"/>
    </location>
</feature>
<dbReference type="GO" id="GO:0042910">
    <property type="term" value="F:xenobiotic transmembrane transporter activity"/>
    <property type="evidence" value="ECO:0007669"/>
    <property type="project" value="TreeGrafter"/>
</dbReference>
<evidence type="ECO:0000256" key="1">
    <source>
        <dbReference type="ARBA" id="ARBA00004651"/>
    </source>
</evidence>
<keyword evidence="10" id="KW-1185">Reference proteome</keyword>
<comment type="similarity">
    <text evidence="2">Belongs to the resistance-nodulation-cell division (RND) (TC 2.A.6) family.</text>
</comment>
<dbReference type="Gene3D" id="3.30.70.1320">
    <property type="entry name" value="Multidrug efflux transporter AcrB pore domain like"/>
    <property type="match status" value="1"/>
</dbReference>
<feature type="transmembrane region" description="Helical" evidence="8">
    <location>
        <begin position="865"/>
        <end position="883"/>
    </location>
</feature>
<feature type="transmembrane region" description="Helical" evidence="8">
    <location>
        <begin position="890"/>
        <end position="909"/>
    </location>
</feature>
<evidence type="ECO:0000256" key="8">
    <source>
        <dbReference type="SAM" id="Phobius"/>
    </source>
</evidence>
<dbReference type="Pfam" id="PF00873">
    <property type="entry name" value="ACR_tran"/>
    <property type="match status" value="1"/>
</dbReference>
<protein>
    <submittedName>
        <fullName evidence="9">Cation transporter</fullName>
    </submittedName>
</protein>
<dbReference type="PRINTS" id="PR00702">
    <property type="entry name" value="ACRIFLAVINRP"/>
</dbReference>
<dbReference type="SUPFAM" id="SSF82693">
    <property type="entry name" value="Multidrug efflux transporter AcrB pore domain, PN1, PN2, PC1 and PC2 subdomains"/>
    <property type="match status" value="2"/>
</dbReference>
<evidence type="ECO:0000313" key="10">
    <source>
        <dbReference type="Proteomes" id="UP001333710"/>
    </source>
</evidence>
<evidence type="ECO:0000256" key="6">
    <source>
        <dbReference type="ARBA" id="ARBA00022989"/>
    </source>
</evidence>
<evidence type="ECO:0000256" key="5">
    <source>
        <dbReference type="ARBA" id="ARBA00022692"/>
    </source>
</evidence>